<evidence type="ECO:0000313" key="6">
    <source>
        <dbReference type="Proteomes" id="UP000184203"/>
    </source>
</evidence>
<evidence type="ECO:0000313" key="3">
    <source>
        <dbReference type="EMBL" id="EFW91942.1"/>
    </source>
</evidence>
<feature type="transmembrane region" description="Helical" evidence="1">
    <location>
        <begin position="7"/>
        <end position="27"/>
    </location>
</feature>
<dbReference type="InterPro" id="IPR036890">
    <property type="entry name" value="HATPase_C_sf"/>
</dbReference>
<dbReference type="EMBL" id="AEMG01000009">
    <property type="protein sequence ID" value="EFW91942.1"/>
    <property type="molecule type" value="Genomic_DNA"/>
</dbReference>
<proteinExistence type="predicted"/>
<organism evidence="3 5">
    <name type="scientific">Haladaptatus paucihalophilus DX253</name>
    <dbReference type="NCBI Taxonomy" id="797209"/>
    <lineage>
        <taxon>Archaea</taxon>
        <taxon>Methanobacteriati</taxon>
        <taxon>Methanobacteriota</taxon>
        <taxon>Stenosarchaea group</taxon>
        <taxon>Halobacteria</taxon>
        <taxon>Halobacteriales</taxon>
        <taxon>Haladaptataceae</taxon>
        <taxon>Haladaptatus</taxon>
    </lineage>
</organism>
<dbReference type="SMART" id="SM00387">
    <property type="entry name" value="HATPase_c"/>
    <property type="match status" value="1"/>
</dbReference>
<dbReference type="PATRIC" id="fig|797209.4.peg.2101"/>
<dbReference type="InterPro" id="IPR052023">
    <property type="entry name" value="Histidine_kinase_KdpD"/>
</dbReference>
<dbReference type="Proteomes" id="UP000003751">
    <property type="component" value="Unassembled WGS sequence"/>
</dbReference>
<protein>
    <submittedName>
        <fullName evidence="4">GAF domain-containing protein</fullName>
    </submittedName>
    <submittedName>
        <fullName evidence="3">GAF sensor signal transduction histidine kinase</fullName>
    </submittedName>
</protein>
<dbReference type="OrthoDB" id="3369at2157"/>
<dbReference type="GO" id="GO:0000155">
    <property type="term" value="F:phosphorelay sensor kinase activity"/>
    <property type="evidence" value="ECO:0007669"/>
    <property type="project" value="TreeGrafter"/>
</dbReference>
<dbReference type="InterPro" id="IPR029016">
    <property type="entry name" value="GAF-like_dom_sf"/>
</dbReference>
<dbReference type="STRING" id="797209.GCA_000376445_02657"/>
<evidence type="ECO:0000259" key="2">
    <source>
        <dbReference type="PROSITE" id="PS50109"/>
    </source>
</evidence>
<keyword evidence="6" id="KW-1185">Reference proteome</keyword>
<dbReference type="Proteomes" id="UP000184203">
    <property type="component" value="Unassembled WGS sequence"/>
</dbReference>
<accession>E7QTL3</accession>
<dbReference type="InterPro" id="IPR031621">
    <property type="entry name" value="HisKA_7TM"/>
</dbReference>
<dbReference type="Pfam" id="PF16927">
    <property type="entry name" value="HisKA_7TM"/>
    <property type="match status" value="1"/>
</dbReference>
<dbReference type="PANTHER" id="PTHR45569:SF1">
    <property type="entry name" value="SENSOR PROTEIN KDPD"/>
    <property type="match status" value="1"/>
</dbReference>
<dbReference type="Pfam" id="PF13185">
    <property type="entry name" value="GAF_2"/>
    <property type="match status" value="1"/>
</dbReference>
<evidence type="ECO:0000313" key="4">
    <source>
        <dbReference type="EMBL" id="SHK83664.1"/>
    </source>
</evidence>
<feature type="transmembrane region" description="Helical" evidence="1">
    <location>
        <begin position="151"/>
        <end position="173"/>
    </location>
</feature>
<dbReference type="SUPFAM" id="SSF55874">
    <property type="entry name" value="ATPase domain of HSP90 chaperone/DNA topoisomerase II/histidine kinase"/>
    <property type="match status" value="1"/>
</dbReference>
<dbReference type="Gene3D" id="3.30.565.10">
    <property type="entry name" value="Histidine kinase-like ATPase, C-terminal domain"/>
    <property type="match status" value="1"/>
</dbReference>
<dbReference type="eggNOG" id="arCOG06219">
    <property type="taxonomic scope" value="Archaea"/>
</dbReference>
<dbReference type="PANTHER" id="PTHR45569">
    <property type="entry name" value="SENSOR PROTEIN KDPD"/>
    <property type="match status" value="1"/>
</dbReference>
<feature type="domain" description="Histidine kinase" evidence="2">
    <location>
        <begin position="525"/>
        <end position="732"/>
    </location>
</feature>
<dbReference type="Pfam" id="PF02518">
    <property type="entry name" value="HATPase_c"/>
    <property type="match status" value="1"/>
</dbReference>
<reference evidence="6" key="2">
    <citation type="submission" date="2016-11" db="EMBL/GenBank/DDBJ databases">
        <authorList>
            <person name="Varghese N."/>
            <person name="Submissions S."/>
        </authorList>
    </citation>
    <scope>NUCLEOTIDE SEQUENCE [LARGE SCALE GENOMIC DNA]</scope>
    <source>
        <strain evidence="6">DX253</strain>
    </source>
</reference>
<sequence>MFGSITFGGGVVLTGTALGGGVGFVLARHAWSNRDVPGATLFSSLILAVAGWCVFSLLLLTSTSLARARLWTTLIGVCVTAIPVLWLTFALEYTGRDDWVSRKTLPLIWAEPVLYTVGSLSSPHHGFANDSAALVTSDGLTALSVVHTPSFYFHLVYLFVVLVTGFGFFTAFLVQADRLYRKQTVAIILAGLLPLVGTAVFSFVDLNIAFGLAPVFFAASAILDCLALFRYDFLNVAPLASEVVLSEMDDPVIVVADERIVEYNPAAKPLFDGDTIVGRDLESVVPGLLDAVSSDEPFSPPSVLADGGSVGETPIYDPRSTPIRDHHDAHRGDIFVLREITSQKRREETLRALQSATRRFMNAERPEEIAEIAVQTADEVLDHPYSSIFFPEDDGAVLRSVAMTDLMRDGLDGELTFSRDAEPMWSVFESGTPVVYESVEQLSKPPYGYLPLGCLLSLPLGEHGVLAVGSDTRKRTFTENDRRFARILASTTETALDRAQRERDLRESQAMVEERTEQIEFFNGVLRHDILNGITVVNGNLELLEPHVAATGESYFETVRNWSEDIGQLTEKVRSVSQTVTDSESVSLESVSLSDALSRRVTKVRNTYPNVSIDADIEDGLAVSGNELLGEVVENVLLNAIEHHDRDDPSLVIRTRRSEETVRVEIEDDGPGISEEMKTRVFDRNVTSESTGSIGFGLYFVSVMMEQYDGSVWFEDANPCGTVAILSFPQLSADAPLT</sequence>
<keyword evidence="1" id="KW-1133">Transmembrane helix</keyword>
<gene>
    <name evidence="4" type="ORF">SAMN05444342_2342</name>
    <name evidence="3" type="ORF">ZOD2009_10705</name>
</gene>
<dbReference type="InterPro" id="IPR003018">
    <property type="entry name" value="GAF"/>
</dbReference>
<dbReference type="eggNOG" id="arCOG02327">
    <property type="taxonomic scope" value="Archaea"/>
</dbReference>
<dbReference type="AlphaFoldDB" id="E7QTL3"/>
<reference evidence="4" key="3">
    <citation type="submission" date="2016-11" db="EMBL/GenBank/DDBJ databases">
        <authorList>
            <person name="Jaros S."/>
            <person name="Januszkiewicz K."/>
            <person name="Wedrychowicz H."/>
        </authorList>
    </citation>
    <scope>NUCLEOTIDE SEQUENCE [LARGE SCALE GENOMIC DNA]</scope>
    <source>
        <strain evidence="4">DX253</strain>
    </source>
</reference>
<dbReference type="Gene3D" id="3.30.450.20">
    <property type="entry name" value="PAS domain"/>
    <property type="match status" value="1"/>
</dbReference>
<keyword evidence="1" id="KW-0812">Transmembrane</keyword>
<name>E7QTL3_HALPU</name>
<feature type="transmembrane region" description="Helical" evidence="1">
    <location>
        <begin position="185"/>
        <end position="204"/>
    </location>
</feature>
<dbReference type="SUPFAM" id="SSF55781">
    <property type="entry name" value="GAF domain-like"/>
    <property type="match status" value="1"/>
</dbReference>
<keyword evidence="3" id="KW-0418">Kinase</keyword>
<dbReference type="Gene3D" id="3.30.450.40">
    <property type="match status" value="1"/>
</dbReference>
<reference evidence="3 5" key="1">
    <citation type="journal article" date="2014" name="ISME J.">
        <title>Trehalose/2-sulfotrehalose biosynthesis and glycine-betaine uptake are widely spread mechanisms for osmoadaptation in the Halobacteriales.</title>
        <authorList>
            <person name="Youssef N.H."/>
            <person name="Savage-Ashlock K.N."/>
            <person name="McCully A.L."/>
            <person name="Luedtke B."/>
            <person name="Shaw E.I."/>
            <person name="Hoff W.D."/>
            <person name="Elshahed M.S."/>
        </authorList>
    </citation>
    <scope>NUCLEOTIDE SEQUENCE [LARGE SCALE GENOMIC DNA]</scope>
    <source>
        <strain evidence="3 5">DX253</strain>
    </source>
</reference>
<evidence type="ECO:0000313" key="5">
    <source>
        <dbReference type="Proteomes" id="UP000003751"/>
    </source>
</evidence>
<dbReference type="PROSITE" id="PS50109">
    <property type="entry name" value="HIS_KIN"/>
    <property type="match status" value="1"/>
</dbReference>
<feature type="transmembrane region" description="Helical" evidence="1">
    <location>
        <begin position="39"/>
        <end position="60"/>
    </location>
</feature>
<dbReference type="RefSeq" id="WP_007979590.1">
    <property type="nucleotide sequence ID" value="NZ_AEMG01000009.1"/>
</dbReference>
<feature type="transmembrane region" description="Helical" evidence="1">
    <location>
        <begin position="72"/>
        <end position="91"/>
    </location>
</feature>
<dbReference type="EMBL" id="FRAN01000003">
    <property type="protein sequence ID" value="SHK83664.1"/>
    <property type="molecule type" value="Genomic_DNA"/>
</dbReference>
<dbReference type="InterPro" id="IPR005467">
    <property type="entry name" value="His_kinase_dom"/>
</dbReference>
<keyword evidence="3" id="KW-0808">Transferase</keyword>
<dbReference type="GO" id="GO:0005886">
    <property type="term" value="C:plasma membrane"/>
    <property type="evidence" value="ECO:0007669"/>
    <property type="project" value="TreeGrafter"/>
</dbReference>
<keyword evidence="1" id="KW-0472">Membrane</keyword>
<dbReference type="InterPro" id="IPR003594">
    <property type="entry name" value="HATPase_dom"/>
</dbReference>
<evidence type="ECO:0000256" key="1">
    <source>
        <dbReference type="SAM" id="Phobius"/>
    </source>
</evidence>